<protein>
    <recommendedName>
        <fullName evidence="1">diguanylate cyclase</fullName>
        <ecNumber evidence="1">2.7.7.65</ecNumber>
    </recommendedName>
</protein>
<evidence type="ECO:0000256" key="1">
    <source>
        <dbReference type="ARBA" id="ARBA00012528"/>
    </source>
</evidence>
<evidence type="ECO:0000256" key="2">
    <source>
        <dbReference type="ARBA" id="ARBA00034247"/>
    </source>
</evidence>
<keyword evidence="4" id="KW-0548">Nucleotidyltransferase</keyword>
<keyword evidence="5" id="KW-1185">Reference proteome</keyword>
<gene>
    <name evidence="4" type="ORF">OEW28_09115</name>
</gene>
<dbReference type="PROSITE" id="PS50887">
    <property type="entry name" value="GGDEF"/>
    <property type="match status" value="1"/>
</dbReference>
<dbReference type="EMBL" id="JAOWKY010000002">
    <property type="protein sequence ID" value="MCV2868786.1"/>
    <property type="molecule type" value="Genomic_DNA"/>
</dbReference>
<evidence type="ECO:0000313" key="4">
    <source>
        <dbReference type="EMBL" id="MCV2868786.1"/>
    </source>
</evidence>
<dbReference type="EC" id="2.7.7.65" evidence="1"/>
<dbReference type="Gene3D" id="3.30.70.270">
    <property type="match status" value="1"/>
</dbReference>
<accession>A0ABT2ZDG0</accession>
<name>A0ABT2ZDG0_9RHOB</name>
<dbReference type="PANTHER" id="PTHR45138:SF9">
    <property type="entry name" value="DIGUANYLATE CYCLASE DGCM-RELATED"/>
    <property type="match status" value="1"/>
</dbReference>
<evidence type="ECO:0000259" key="3">
    <source>
        <dbReference type="PROSITE" id="PS50887"/>
    </source>
</evidence>
<dbReference type="SMART" id="SM00267">
    <property type="entry name" value="GGDEF"/>
    <property type="match status" value="1"/>
</dbReference>
<dbReference type="InterPro" id="IPR050469">
    <property type="entry name" value="Diguanylate_Cyclase"/>
</dbReference>
<dbReference type="InterPro" id="IPR042463">
    <property type="entry name" value="HNOB_dom_associated_sf"/>
</dbReference>
<dbReference type="CDD" id="cd01949">
    <property type="entry name" value="GGDEF"/>
    <property type="match status" value="1"/>
</dbReference>
<reference evidence="4 5" key="1">
    <citation type="submission" date="2022-10" db="EMBL/GenBank/DDBJ databases">
        <title>Defluviimonas sp. nov., isolated from ocean surface water.</title>
        <authorList>
            <person name="He W."/>
            <person name="Wang L."/>
            <person name="Zhang D.-F."/>
        </authorList>
    </citation>
    <scope>NUCLEOTIDE SEQUENCE [LARGE SCALE GENOMIC DNA]</scope>
    <source>
        <strain evidence="4 5">WL0002</strain>
    </source>
</reference>
<dbReference type="PANTHER" id="PTHR45138">
    <property type="entry name" value="REGULATORY COMPONENTS OF SENSORY TRANSDUCTION SYSTEM"/>
    <property type="match status" value="1"/>
</dbReference>
<sequence>MPMHVVVSCDGQIMSVGPTLQRVCGALTLVGRQFLEVFEVTRPERASTMRALLKLADRKIVLRFRARPSRQLRGHLVCLARGEGALVNLSFGINAVDAARDHGLNHSDFAPTDLTVEMLYLTEVKSAVMDELKSLNHRLQSARRAAEAQAMTDALTGLANRRAFDAALDRAVASAARGAPFSLFHLDLDRFKQVNDTLGHAAGDRVLAEVARVLRAQIRQSDMVARIGGDEFMAIVTGAGDLESLRRISHRIIAGIERPIDYDGTLCRISCSIGVAWSVAYDSPTARTMTEGADAALYQSKNGGRGRATIHRHDATDAAP</sequence>
<comment type="catalytic activity">
    <reaction evidence="2">
        <text>2 GTP = 3',3'-c-di-GMP + 2 diphosphate</text>
        <dbReference type="Rhea" id="RHEA:24898"/>
        <dbReference type="ChEBI" id="CHEBI:33019"/>
        <dbReference type="ChEBI" id="CHEBI:37565"/>
        <dbReference type="ChEBI" id="CHEBI:58805"/>
        <dbReference type="EC" id="2.7.7.65"/>
    </reaction>
</comment>
<evidence type="ECO:0000313" key="5">
    <source>
        <dbReference type="Proteomes" id="UP001652542"/>
    </source>
</evidence>
<dbReference type="Pfam" id="PF00990">
    <property type="entry name" value="GGDEF"/>
    <property type="match status" value="1"/>
</dbReference>
<organism evidence="4 5">
    <name type="scientific">Albidovulum marisflavi</name>
    <dbReference type="NCBI Taxonomy" id="2984159"/>
    <lineage>
        <taxon>Bacteria</taxon>
        <taxon>Pseudomonadati</taxon>
        <taxon>Pseudomonadota</taxon>
        <taxon>Alphaproteobacteria</taxon>
        <taxon>Rhodobacterales</taxon>
        <taxon>Paracoccaceae</taxon>
        <taxon>Albidovulum</taxon>
    </lineage>
</organism>
<dbReference type="InterPro" id="IPR043128">
    <property type="entry name" value="Rev_trsase/Diguanyl_cyclase"/>
</dbReference>
<comment type="caution">
    <text evidence="4">The sequence shown here is derived from an EMBL/GenBank/DDBJ whole genome shotgun (WGS) entry which is preliminary data.</text>
</comment>
<dbReference type="Proteomes" id="UP001652542">
    <property type="component" value="Unassembled WGS sequence"/>
</dbReference>
<keyword evidence="4" id="KW-0808">Transferase</keyword>
<dbReference type="Gene3D" id="3.30.450.260">
    <property type="entry name" value="Haem NO binding associated domain"/>
    <property type="match status" value="1"/>
</dbReference>
<dbReference type="SUPFAM" id="SSF55073">
    <property type="entry name" value="Nucleotide cyclase"/>
    <property type="match status" value="1"/>
</dbReference>
<proteinExistence type="predicted"/>
<dbReference type="RefSeq" id="WP_263734453.1">
    <property type="nucleotide sequence ID" value="NZ_JAOWKY010000002.1"/>
</dbReference>
<dbReference type="InterPro" id="IPR029787">
    <property type="entry name" value="Nucleotide_cyclase"/>
</dbReference>
<feature type="domain" description="GGDEF" evidence="3">
    <location>
        <begin position="179"/>
        <end position="313"/>
    </location>
</feature>
<dbReference type="NCBIfam" id="TIGR00254">
    <property type="entry name" value="GGDEF"/>
    <property type="match status" value="1"/>
</dbReference>
<dbReference type="InterPro" id="IPR000160">
    <property type="entry name" value="GGDEF_dom"/>
</dbReference>
<dbReference type="GO" id="GO:0052621">
    <property type="term" value="F:diguanylate cyclase activity"/>
    <property type="evidence" value="ECO:0007669"/>
    <property type="project" value="UniProtKB-EC"/>
</dbReference>